<evidence type="ECO:0000259" key="8">
    <source>
        <dbReference type="Pfam" id="PF00962"/>
    </source>
</evidence>
<dbReference type="EMBL" id="GIBP01004785">
    <property type="protein sequence ID" value="NDV33754.1"/>
    <property type="molecule type" value="Transcribed_RNA"/>
</dbReference>
<evidence type="ECO:0000256" key="5">
    <source>
        <dbReference type="ARBA" id="ARBA00022833"/>
    </source>
</evidence>
<dbReference type="InterPro" id="IPR032466">
    <property type="entry name" value="Metal_Hydrolase"/>
</dbReference>
<name>A0A6B2L9R7_9EUKA</name>
<organism evidence="9">
    <name type="scientific">Arcella intermedia</name>
    <dbReference type="NCBI Taxonomy" id="1963864"/>
    <lineage>
        <taxon>Eukaryota</taxon>
        <taxon>Amoebozoa</taxon>
        <taxon>Tubulinea</taxon>
        <taxon>Elardia</taxon>
        <taxon>Arcellinida</taxon>
        <taxon>Sphaerothecina</taxon>
        <taxon>Arcellidae</taxon>
        <taxon>Arcella</taxon>
    </lineage>
</organism>
<keyword evidence="4" id="KW-0378">Hydrolase</keyword>
<dbReference type="GO" id="GO:0046103">
    <property type="term" value="P:inosine biosynthetic process"/>
    <property type="evidence" value="ECO:0007669"/>
    <property type="project" value="TreeGrafter"/>
</dbReference>
<evidence type="ECO:0000256" key="7">
    <source>
        <dbReference type="ARBA" id="ARBA00048787"/>
    </source>
</evidence>
<evidence type="ECO:0000256" key="3">
    <source>
        <dbReference type="ARBA" id="ARBA00022723"/>
    </source>
</evidence>
<dbReference type="GO" id="GO:0046872">
    <property type="term" value="F:metal ion binding"/>
    <property type="evidence" value="ECO:0007669"/>
    <property type="project" value="UniProtKB-KW"/>
</dbReference>
<comment type="similarity">
    <text evidence="2">Belongs to the metallo-dependent hydrolases superfamily. Adenosine and AMP deaminases family.</text>
</comment>
<dbReference type="PANTHER" id="PTHR11409:SF42">
    <property type="entry name" value="ADENOSINE DEAMINASE-LIKE PROTEIN"/>
    <property type="match status" value="1"/>
</dbReference>
<reference evidence="9" key="1">
    <citation type="journal article" date="2020" name="J. Eukaryot. Microbiol.">
        <title>De novo Sequencing, Assembly and Annotation of the Transcriptome for the Free-Living Testate Amoeba Arcella intermedia.</title>
        <authorList>
            <person name="Ribeiro G.M."/>
            <person name="Porfirio-Sousa A.L."/>
            <person name="Maurer-Alcala X.X."/>
            <person name="Katz L.A."/>
            <person name="Lahr D.J.G."/>
        </authorList>
    </citation>
    <scope>NUCLEOTIDE SEQUENCE</scope>
</reference>
<evidence type="ECO:0000256" key="2">
    <source>
        <dbReference type="ARBA" id="ARBA00006676"/>
    </source>
</evidence>
<comment type="cofactor">
    <cofactor evidence="1">
        <name>Zn(2+)</name>
        <dbReference type="ChEBI" id="CHEBI:29105"/>
    </cofactor>
</comment>
<evidence type="ECO:0000256" key="1">
    <source>
        <dbReference type="ARBA" id="ARBA00001947"/>
    </source>
</evidence>
<protein>
    <recommendedName>
        <fullName evidence="8">Adenosine deaminase domain-containing protein</fullName>
    </recommendedName>
</protein>
<dbReference type="GO" id="GO:0009117">
    <property type="term" value="P:nucleotide metabolic process"/>
    <property type="evidence" value="ECO:0007669"/>
    <property type="project" value="UniProtKB-KW"/>
</dbReference>
<dbReference type="SUPFAM" id="SSF51556">
    <property type="entry name" value="Metallo-dependent hydrolases"/>
    <property type="match status" value="1"/>
</dbReference>
<dbReference type="InterPro" id="IPR006330">
    <property type="entry name" value="Ado/ade_deaminase"/>
</dbReference>
<evidence type="ECO:0000256" key="6">
    <source>
        <dbReference type="ARBA" id="ARBA00023080"/>
    </source>
</evidence>
<feature type="domain" description="Adenosine deaminase" evidence="8">
    <location>
        <begin position="2"/>
        <end position="312"/>
    </location>
</feature>
<dbReference type="GO" id="GO:0006154">
    <property type="term" value="P:adenosine catabolic process"/>
    <property type="evidence" value="ECO:0007669"/>
    <property type="project" value="TreeGrafter"/>
</dbReference>
<evidence type="ECO:0000256" key="4">
    <source>
        <dbReference type="ARBA" id="ARBA00022801"/>
    </source>
</evidence>
<keyword evidence="6" id="KW-0546">Nucleotide metabolism</keyword>
<dbReference type="InterPro" id="IPR001365">
    <property type="entry name" value="A_deaminase_dom"/>
</dbReference>
<dbReference type="PANTHER" id="PTHR11409">
    <property type="entry name" value="ADENOSINE DEAMINASE"/>
    <property type="match status" value="1"/>
</dbReference>
<evidence type="ECO:0000313" key="9">
    <source>
        <dbReference type="EMBL" id="NDV33754.1"/>
    </source>
</evidence>
<dbReference type="AlphaFoldDB" id="A0A6B2L9R7"/>
<sequence length="326" mass="36778">MPKVELHAHLGGSVENDTLRRLLKRKGLPNCNQLADKCIIKGIDNVRTPSEQFEMFEIIGSVWDSEEETKLFTREFIQTCSKNNIIYAELRTSGSSREKLLSILDTIDGCAKEYPTIIVRLVVSIKREWSLEVATRALELAVELIPRGVVGIDFCGNVTCGTFTAFQPLFLQAAQHGLKATIHFAESKDEMDLKEILAVGPARVGHACYLPEELTQHLKANNIPVEACFASNINTMKLWNGLKDHPVSRWREMGLHFVPCTDNYGILLSSLSDHYHMLHQQLGATPEELWGIARNAVEYIFESEQVKQKLRNIFDNHPLNPINKGN</sequence>
<dbReference type="Gene3D" id="3.20.20.140">
    <property type="entry name" value="Metal-dependent hydrolases"/>
    <property type="match status" value="1"/>
</dbReference>
<comment type="catalytic activity">
    <reaction evidence="7">
        <text>N(6)-methyl-AMP + H2O + H(+) = IMP + methylamine</text>
        <dbReference type="Rhea" id="RHEA:16001"/>
        <dbReference type="ChEBI" id="CHEBI:15377"/>
        <dbReference type="ChEBI" id="CHEBI:15378"/>
        <dbReference type="ChEBI" id="CHEBI:58053"/>
        <dbReference type="ChEBI" id="CHEBI:59338"/>
        <dbReference type="ChEBI" id="CHEBI:144842"/>
    </reaction>
    <physiologicalReaction direction="left-to-right" evidence="7">
        <dbReference type="Rhea" id="RHEA:16002"/>
    </physiologicalReaction>
</comment>
<accession>A0A6B2L9R7</accession>
<dbReference type="GO" id="GO:0004000">
    <property type="term" value="F:adenosine deaminase activity"/>
    <property type="evidence" value="ECO:0007669"/>
    <property type="project" value="TreeGrafter"/>
</dbReference>
<proteinExistence type="inferred from homology"/>
<dbReference type="Pfam" id="PF00962">
    <property type="entry name" value="A_deaminase"/>
    <property type="match status" value="1"/>
</dbReference>
<keyword evidence="5" id="KW-0862">Zinc</keyword>
<keyword evidence="3" id="KW-0479">Metal-binding</keyword>